<evidence type="ECO:0000256" key="4">
    <source>
        <dbReference type="ARBA" id="ARBA00022989"/>
    </source>
</evidence>
<evidence type="ECO:0000313" key="8">
    <source>
        <dbReference type="EMBL" id="MFM9413005.1"/>
    </source>
</evidence>
<feature type="transmembrane region" description="Helical" evidence="6">
    <location>
        <begin position="151"/>
        <end position="176"/>
    </location>
</feature>
<dbReference type="InterPro" id="IPR052536">
    <property type="entry name" value="ABC-4_Integral_Memb_Prot"/>
</dbReference>
<feature type="transmembrane region" description="Helical" evidence="6">
    <location>
        <begin position="197"/>
        <end position="217"/>
    </location>
</feature>
<keyword evidence="4 6" id="KW-1133">Transmembrane helix</keyword>
<dbReference type="RefSeq" id="WP_408976622.1">
    <property type="nucleotide sequence ID" value="NZ_JBJUVG010000001.1"/>
</dbReference>
<feature type="transmembrane region" description="Helical" evidence="6">
    <location>
        <begin position="25"/>
        <end position="47"/>
    </location>
</feature>
<reference evidence="8 9" key="1">
    <citation type="journal article" date="2016" name="Int. J. Syst. Evol. Microbiol.">
        <title>Peptococcus simiae sp. nov., isolated from rhesus macaque faeces and emended description of the genus Peptococcus.</title>
        <authorList>
            <person name="Shkoporov A.N."/>
            <person name="Efimov B.A."/>
            <person name="Kondova I."/>
            <person name="Ouwerling B."/>
            <person name="Chaplin A.V."/>
            <person name="Shcherbakova V.A."/>
            <person name="Langermans J.A.M."/>
        </authorList>
    </citation>
    <scope>NUCLEOTIDE SEQUENCE [LARGE SCALE GENOMIC DNA]</scope>
    <source>
        <strain evidence="8 9">M108</strain>
    </source>
</reference>
<comment type="subcellular location">
    <subcellularLocation>
        <location evidence="1">Cell membrane</location>
        <topology evidence="1">Multi-pass membrane protein</topology>
    </subcellularLocation>
</comment>
<evidence type="ECO:0000256" key="3">
    <source>
        <dbReference type="ARBA" id="ARBA00022692"/>
    </source>
</evidence>
<evidence type="ECO:0000256" key="5">
    <source>
        <dbReference type="ARBA" id="ARBA00023136"/>
    </source>
</evidence>
<evidence type="ECO:0000259" key="7">
    <source>
        <dbReference type="Pfam" id="PF02687"/>
    </source>
</evidence>
<proteinExistence type="predicted"/>
<keyword evidence="9" id="KW-1185">Reference proteome</keyword>
<feature type="domain" description="ABC3 transporter permease C-terminal" evidence="7">
    <location>
        <begin position="554"/>
        <end position="663"/>
    </location>
</feature>
<accession>A0ABW9GWE1</accession>
<feature type="transmembrane region" description="Helical" evidence="6">
    <location>
        <begin position="604"/>
        <end position="625"/>
    </location>
</feature>
<comment type="caution">
    <text evidence="8">The sequence shown here is derived from an EMBL/GenBank/DDBJ whole genome shotgun (WGS) entry which is preliminary data.</text>
</comment>
<dbReference type="Pfam" id="PF02687">
    <property type="entry name" value="FtsX"/>
    <property type="match status" value="1"/>
</dbReference>
<dbReference type="PANTHER" id="PTHR46795:SF3">
    <property type="entry name" value="ABC TRANSPORTER PERMEASE"/>
    <property type="match status" value="1"/>
</dbReference>
<feature type="transmembrane region" description="Helical" evidence="6">
    <location>
        <begin position="229"/>
        <end position="253"/>
    </location>
</feature>
<sequence length="675" mass="74804">MVRAIFNRIYWPMARASFSANRRFWWPYGLAVAVMLALFTVVCNIAQTPYARDLSSVALVMQYGRWVTAIFTLVFVLYGGSFIQGMLRQEMQLYNILGLEKGHIRRLMAVIQGTFSLLAATVGLALGYALSFFFLLFLTRLTGQDQLSLDLTLAGFLETLAIIAGILLVNSLLAILRVGRPVKSRTFLKRHRRLGKALAIGQSLLALACLGGGYWLSMTVTSGIEALRLFFLAVLLVMAGTWLLFSGALVLLLEGLQKRPGFYYRQGPFMTIGGILPRVRQHGIALAGVAILLTMAIVSISFTATMYKESDNAVQERLPLDYWAGYSSNTGQGLSILDGYKQLHQVSRQAEAEIRRFSDQLGHPLAKSHTRYSYTFFAKKTGYAYRLADTDGGKEGCFIQLASVESYPGPRPGLGEVICLTKEAPAKTLTLGGQTYRCKTLSQEDRKRLVKALYGTDDATFDMVGALLFSNEEAVFTALQGLQAERADGRVIMNADLHWSLAGKASDETYLAPLKETLQAQSPEGMDPPQVNSRANLLSEFLYLNGAVLFIGILLGLVFMTGVVLVTYFKQISEALADRRRYHTMQEVGMDEGMVRRVLGWQTLILFALPILVACIHALAAYPMINLILRTIGFNSANSYFFVIIPVVLAVVLAYIAAYQLIARTYRDILIRHSH</sequence>
<feature type="transmembrane region" description="Helical" evidence="6">
    <location>
        <begin position="67"/>
        <end position="87"/>
    </location>
</feature>
<dbReference type="EMBL" id="JBJUVG010000001">
    <property type="protein sequence ID" value="MFM9413005.1"/>
    <property type="molecule type" value="Genomic_DNA"/>
</dbReference>
<evidence type="ECO:0000256" key="1">
    <source>
        <dbReference type="ARBA" id="ARBA00004651"/>
    </source>
</evidence>
<keyword evidence="3 6" id="KW-0812">Transmembrane</keyword>
<protein>
    <recommendedName>
        <fullName evidence="7">ABC3 transporter permease C-terminal domain-containing protein</fullName>
    </recommendedName>
</protein>
<feature type="transmembrane region" description="Helical" evidence="6">
    <location>
        <begin position="541"/>
        <end position="569"/>
    </location>
</feature>
<evidence type="ECO:0000256" key="6">
    <source>
        <dbReference type="SAM" id="Phobius"/>
    </source>
</evidence>
<feature type="transmembrane region" description="Helical" evidence="6">
    <location>
        <begin position="284"/>
        <end position="307"/>
    </location>
</feature>
<evidence type="ECO:0000313" key="9">
    <source>
        <dbReference type="Proteomes" id="UP001631949"/>
    </source>
</evidence>
<feature type="transmembrane region" description="Helical" evidence="6">
    <location>
        <begin position="107"/>
        <end position="139"/>
    </location>
</feature>
<evidence type="ECO:0000256" key="2">
    <source>
        <dbReference type="ARBA" id="ARBA00022475"/>
    </source>
</evidence>
<dbReference type="PANTHER" id="PTHR46795">
    <property type="entry name" value="ABC TRANSPORTER PERMEASE-RELATED-RELATED"/>
    <property type="match status" value="1"/>
</dbReference>
<organism evidence="8 9">
    <name type="scientific">Peptococcus simiae</name>
    <dbReference type="NCBI Taxonomy" id="1643805"/>
    <lineage>
        <taxon>Bacteria</taxon>
        <taxon>Bacillati</taxon>
        <taxon>Bacillota</taxon>
        <taxon>Clostridia</taxon>
        <taxon>Eubacteriales</taxon>
        <taxon>Peptococcaceae</taxon>
        <taxon>Peptococcus</taxon>
    </lineage>
</organism>
<name>A0ABW9GWE1_9FIRM</name>
<feature type="transmembrane region" description="Helical" evidence="6">
    <location>
        <begin position="640"/>
        <end position="662"/>
    </location>
</feature>
<gene>
    <name evidence="8" type="ORF">ACKQTC_01260</name>
</gene>
<dbReference type="InterPro" id="IPR003838">
    <property type="entry name" value="ABC3_permease_C"/>
</dbReference>
<keyword evidence="5 6" id="KW-0472">Membrane</keyword>
<keyword evidence="2" id="KW-1003">Cell membrane</keyword>
<dbReference type="Proteomes" id="UP001631949">
    <property type="component" value="Unassembled WGS sequence"/>
</dbReference>